<protein>
    <submittedName>
        <fullName evidence="2">GNAT family N-acetyltransferase</fullName>
    </submittedName>
</protein>
<dbReference type="PANTHER" id="PTHR43441:SF2">
    <property type="entry name" value="FAMILY ACETYLTRANSFERASE, PUTATIVE (AFU_ORTHOLOGUE AFUA_7G00850)-RELATED"/>
    <property type="match status" value="1"/>
</dbReference>
<proteinExistence type="predicted"/>
<gene>
    <name evidence="2" type="ORF">Bequi_03970</name>
</gene>
<accession>A0ABT0QY00</accession>
<dbReference type="EMBL" id="JAKNCJ010000001">
    <property type="protein sequence ID" value="MCL6422548.1"/>
    <property type="molecule type" value="Genomic_DNA"/>
</dbReference>
<dbReference type="Gene3D" id="3.40.630.30">
    <property type="match status" value="1"/>
</dbReference>
<evidence type="ECO:0000313" key="3">
    <source>
        <dbReference type="Proteomes" id="UP001203761"/>
    </source>
</evidence>
<feature type="domain" description="N-acetyltransferase" evidence="1">
    <location>
        <begin position="24"/>
        <end position="174"/>
    </location>
</feature>
<dbReference type="PROSITE" id="PS51186">
    <property type="entry name" value="GNAT"/>
    <property type="match status" value="1"/>
</dbReference>
<evidence type="ECO:0000313" key="2">
    <source>
        <dbReference type="EMBL" id="MCL6422548.1"/>
    </source>
</evidence>
<sequence>MNAVRLEPLGSHHAYAILAGQDDLLAREAFGALWTPEALAVFLARAERWRPGGPIQEFAAIGPDGDGGAVSRGVMVGGGGIHRLGPGLERHQADISYWLLPAHRGRGLGHALAADLVQRAHALDGVREAILRIDPANLASQAVARRLGALPAGLTEPHSAGGGHRAQRWVLEAGD</sequence>
<reference evidence="2" key="1">
    <citation type="submission" date="2022-02" db="EMBL/GenBank/DDBJ databases">
        <authorList>
            <person name="Lee M."/>
            <person name="Kim S.-J."/>
            <person name="Jung M.-Y."/>
        </authorList>
    </citation>
    <scope>NUCLEOTIDE SEQUENCE</scope>
    <source>
        <strain evidence="2">JHP9</strain>
    </source>
</reference>
<dbReference type="InterPro" id="IPR051908">
    <property type="entry name" value="Ribosomal_N-acetyltransferase"/>
</dbReference>
<dbReference type="InterPro" id="IPR000182">
    <property type="entry name" value="GNAT_dom"/>
</dbReference>
<dbReference type="InterPro" id="IPR016181">
    <property type="entry name" value="Acyl_CoA_acyltransferase"/>
</dbReference>
<dbReference type="PANTHER" id="PTHR43441">
    <property type="entry name" value="RIBOSOMAL-PROTEIN-SERINE ACETYLTRANSFERASE"/>
    <property type="match status" value="1"/>
</dbReference>
<comment type="caution">
    <text evidence="2">The sequence shown here is derived from an EMBL/GenBank/DDBJ whole genome shotgun (WGS) entry which is preliminary data.</text>
</comment>
<dbReference type="SUPFAM" id="SSF55729">
    <property type="entry name" value="Acyl-CoA N-acyltransferases (Nat)"/>
    <property type="match status" value="1"/>
</dbReference>
<evidence type="ECO:0000259" key="1">
    <source>
        <dbReference type="PROSITE" id="PS51186"/>
    </source>
</evidence>
<keyword evidence="3" id="KW-1185">Reference proteome</keyword>
<organism evidence="2 3">
    <name type="scientific">Brachybacterium equifaecis</name>
    <dbReference type="NCBI Taxonomy" id="2910770"/>
    <lineage>
        <taxon>Bacteria</taxon>
        <taxon>Bacillati</taxon>
        <taxon>Actinomycetota</taxon>
        <taxon>Actinomycetes</taxon>
        <taxon>Micrococcales</taxon>
        <taxon>Dermabacteraceae</taxon>
        <taxon>Brachybacterium</taxon>
    </lineage>
</organism>
<dbReference type="RefSeq" id="WP_249736644.1">
    <property type="nucleotide sequence ID" value="NZ_JAKNCJ010000001.1"/>
</dbReference>
<dbReference type="Pfam" id="PF13302">
    <property type="entry name" value="Acetyltransf_3"/>
    <property type="match status" value="1"/>
</dbReference>
<name>A0ABT0QY00_9MICO</name>
<dbReference type="Proteomes" id="UP001203761">
    <property type="component" value="Unassembled WGS sequence"/>
</dbReference>